<evidence type="ECO:0000256" key="9">
    <source>
        <dbReference type="SAM" id="Coils"/>
    </source>
</evidence>
<proteinExistence type="predicted"/>
<dbReference type="CDD" id="cd00130">
    <property type="entry name" value="PAS"/>
    <property type="match status" value="1"/>
</dbReference>
<comment type="catalytic activity">
    <reaction evidence="1">
        <text>ATP + protein L-histidine = ADP + protein N-phospho-L-histidine.</text>
        <dbReference type="EC" id="2.7.13.3"/>
    </reaction>
</comment>
<dbReference type="InterPro" id="IPR013767">
    <property type="entry name" value="PAS_fold"/>
</dbReference>
<dbReference type="Gene3D" id="3.30.565.10">
    <property type="entry name" value="Histidine kinase-like ATPase, C-terminal domain"/>
    <property type="match status" value="1"/>
</dbReference>
<evidence type="ECO:0000256" key="10">
    <source>
        <dbReference type="SAM" id="MobiDB-lite"/>
    </source>
</evidence>
<evidence type="ECO:0000256" key="1">
    <source>
        <dbReference type="ARBA" id="ARBA00000085"/>
    </source>
</evidence>
<name>A0AAU7XG39_9HYPH</name>
<dbReference type="InterPro" id="IPR036890">
    <property type="entry name" value="HATPase_C_sf"/>
</dbReference>
<dbReference type="SMART" id="SM00387">
    <property type="entry name" value="HATPase_c"/>
    <property type="match status" value="1"/>
</dbReference>
<dbReference type="InterPro" id="IPR003661">
    <property type="entry name" value="HisK_dim/P_dom"/>
</dbReference>
<evidence type="ECO:0000256" key="4">
    <source>
        <dbReference type="ARBA" id="ARBA00022679"/>
    </source>
</evidence>
<dbReference type="SUPFAM" id="SSF55785">
    <property type="entry name" value="PYP-like sensor domain (PAS domain)"/>
    <property type="match status" value="1"/>
</dbReference>
<dbReference type="EC" id="2.7.13.3" evidence="2"/>
<dbReference type="Gene3D" id="3.30.450.20">
    <property type="entry name" value="PAS domain"/>
    <property type="match status" value="1"/>
</dbReference>
<evidence type="ECO:0000256" key="8">
    <source>
        <dbReference type="ARBA" id="ARBA00023012"/>
    </source>
</evidence>
<dbReference type="PROSITE" id="PS50112">
    <property type="entry name" value="PAS"/>
    <property type="match status" value="1"/>
</dbReference>
<evidence type="ECO:0000313" key="14">
    <source>
        <dbReference type="EMBL" id="XBY45647.1"/>
    </source>
</evidence>
<dbReference type="InterPro" id="IPR003594">
    <property type="entry name" value="HATPase_dom"/>
</dbReference>
<dbReference type="PROSITE" id="PS50109">
    <property type="entry name" value="HIS_KIN"/>
    <property type="match status" value="1"/>
</dbReference>
<protein>
    <recommendedName>
        <fullName evidence="2">histidine kinase</fullName>
        <ecNumber evidence="2">2.7.13.3</ecNumber>
    </recommendedName>
</protein>
<dbReference type="GO" id="GO:0005524">
    <property type="term" value="F:ATP binding"/>
    <property type="evidence" value="ECO:0007669"/>
    <property type="project" value="UniProtKB-KW"/>
</dbReference>
<feature type="domain" description="Histidine kinase" evidence="11">
    <location>
        <begin position="230"/>
        <end position="464"/>
    </location>
</feature>
<dbReference type="Gene3D" id="1.10.287.130">
    <property type="match status" value="1"/>
</dbReference>
<dbReference type="GO" id="GO:0000155">
    <property type="term" value="F:phosphorelay sensor kinase activity"/>
    <property type="evidence" value="ECO:0007669"/>
    <property type="project" value="InterPro"/>
</dbReference>
<keyword evidence="6" id="KW-0418">Kinase</keyword>
<gene>
    <name evidence="14" type="ORF">ABS361_05065</name>
</gene>
<feature type="coiled-coil region" evidence="9">
    <location>
        <begin position="194"/>
        <end position="221"/>
    </location>
</feature>
<dbReference type="Pfam" id="PF00989">
    <property type="entry name" value="PAS"/>
    <property type="match status" value="1"/>
</dbReference>
<keyword evidence="4" id="KW-0808">Transferase</keyword>
<evidence type="ECO:0000256" key="7">
    <source>
        <dbReference type="ARBA" id="ARBA00022840"/>
    </source>
</evidence>
<dbReference type="InterPro" id="IPR035965">
    <property type="entry name" value="PAS-like_dom_sf"/>
</dbReference>
<reference evidence="14" key="1">
    <citation type="submission" date="2024-06" db="EMBL/GenBank/DDBJ databases">
        <title>Methylostella associata gen. nov., sp. nov., a novel Ancalomicrobiaceae-affiliated facultatively methylotrophic bacteria that feed on methanotrophs of the genus Methylococcus.</title>
        <authorList>
            <person name="Saltykova V."/>
            <person name="Danilova O.V."/>
            <person name="Oshkin I.Y."/>
            <person name="Belova S.E."/>
            <person name="Pimenov N.V."/>
            <person name="Dedysh S.N."/>
        </authorList>
    </citation>
    <scope>NUCLEOTIDE SEQUENCE</scope>
    <source>
        <strain evidence="14">S20</strain>
    </source>
</reference>
<evidence type="ECO:0000256" key="6">
    <source>
        <dbReference type="ARBA" id="ARBA00022777"/>
    </source>
</evidence>
<keyword evidence="9" id="KW-0175">Coiled coil</keyword>
<feature type="domain" description="PAS" evidence="12">
    <location>
        <begin position="82"/>
        <end position="129"/>
    </location>
</feature>
<dbReference type="RefSeq" id="WP_407050739.1">
    <property type="nucleotide sequence ID" value="NZ_CP158568.1"/>
</dbReference>
<dbReference type="PRINTS" id="PR00344">
    <property type="entry name" value="BCTRLSENSOR"/>
</dbReference>
<accession>A0AAU7XG39</accession>
<feature type="compositionally biased region" description="Basic and acidic residues" evidence="10">
    <location>
        <begin position="1"/>
        <end position="10"/>
    </location>
</feature>
<keyword evidence="7 14" id="KW-0067">ATP-binding</keyword>
<dbReference type="PROSITE" id="PS50113">
    <property type="entry name" value="PAC"/>
    <property type="match status" value="1"/>
</dbReference>
<dbReference type="PANTHER" id="PTHR43065:SF42">
    <property type="entry name" value="TWO-COMPONENT SENSOR PPRA"/>
    <property type="match status" value="1"/>
</dbReference>
<dbReference type="AlphaFoldDB" id="A0AAU7XG39"/>
<dbReference type="InterPro" id="IPR004358">
    <property type="entry name" value="Sig_transdc_His_kin-like_C"/>
</dbReference>
<dbReference type="InterPro" id="IPR036097">
    <property type="entry name" value="HisK_dim/P_sf"/>
</dbReference>
<evidence type="ECO:0000259" key="13">
    <source>
        <dbReference type="PROSITE" id="PS50113"/>
    </source>
</evidence>
<keyword evidence="5" id="KW-0547">Nucleotide-binding</keyword>
<dbReference type="CDD" id="cd00082">
    <property type="entry name" value="HisKA"/>
    <property type="match status" value="1"/>
</dbReference>
<evidence type="ECO:0000259" key="11">
    <source>
        <dbReference type="PROSITE" id="PS50109"/>
    </source>
</evidence>
<keyword evidence="3" id="KW-0597">Phosphoprotein</keyword>
<dbReference type="NCBIfam" id="TIGR00229">
    <property type="entry name" value="sensory_box"/>
    <property type="match status" value="1"/>
</dbReference>
<dbReference type="SMART" id="SM00091">
    <property type="entry name" value="PAS"/>
    <property type="match status" value="1"/>
</dbReference>
<dbReference type="InterPro" id="IPR000700">
    <property type="entry name" value="PAS-assoc_C"/>
</dbReference>
<dbReference type="PANTHER" id="PTHR43065">
    <property type="entry name" value="SENSOR HISTIDINE KINASE"/>
    <property type="match status" value="1"/>
</dbReference>
<dbReference type="KEGG" id="mflg:ABS361_05065"/>
<feature type="domain" description="PAC" evidence="13">
    <location>
        <begin position="150"/>
        <end position="203"/>
    </location>
</feature>
<evidence type="ECO:0000256" key="3">
    <source>
        <dbReference type="ARBA" id="ARBA00022553"/>
    </source>
</evidence>
<evidence type="ECO:0000256" key="2">
    <source>
        <dbReference type="ARBA" id="ARBA00012438"/>
    </source>
</evidence>
<feature type="region of interest" description="Disordered" evidence="10">
    <location>
        <begin position="1"/>
        <end position="25"/>
    </location>
</feature>
<dbReference type="SMART" id="SM00388">
    <property type="entry name" value="HisKA"/>
    <property type="match status" value="1"/>
</dbReference>
<dbReference type="SUPFAM" id="SSF55874">
    <property type="entry name" value="ATPase domain of HSP90 chaperone/DNA topoisomerase II/histidine kinase"/>
    <property type="match status" value="1"/>
</dbReference>
<organism evidence="14">
    <name type="scientific">Methyloraptor flagellatus</name>
    <dbReference type="NCBI Taxonomy" id="3162530"/>
    <lineage>
        <taxon>Bacteria</taxon>
        <taxon>Pseudomonadati</taxon>
        <taxon>Pseudomonadota</taxon>
        <taxon>Alphaproteobacteria</taxon>
        <taxon>Hyphomicrobiales</taxon>
        <taxon>Ancalomicrobiaceae</taxon>
        <taxon>Methyloraptor</taxon>
    </lineage>
</organism>
<dbReference type="Pfam" id="PF02518">
    <property type="entry name" value="HATPase_c"/>
    <property type="match status" value="1"/>
</dbReference>
<sequence length="464" mass="50036">MTTDRSDRRTAAAPDPSDGPARGDARFADPLRLALPVDRLAELDGEREAMWIDVIGRMEEVYSDLLRYETDLEAKNAELEEAQAFISGVIASISDILIVVDGDGRILQVNPAFERLVGATEPALVGTSLAERLAGADRPSGAALAAGRSGDFELSFVAADGTSTDLFAVAASPRLDHAGRRAGAVVTGRPVGELRRAYEALHRAHTDLQRAQRKLVEQEKMASLGRLVAGVAHELNNPISFVCGNIHALDRYRQRLTRFLDDLARGGDPAELRRQHRIDAMVEDLPSLIDGTLEGAGRVSEIVRNLRRLSFSRPGEHAAVDIARVVRNAAHWAAKARGGAARVTVEAPEEAIVEGQEGELHQVLVNLVENALDAVKGVAEPAVDVRVALLDDTVEIAIVDNGPGIDPRHADKIFEPFFTTKTVGEGTGLGLWISYLIVRQHGGELVCEPTAHGARFSFRLARSA</sequence>
<dbReference type="GO" id="GO:0006355">
    <property type="term" value="P:regulation of DNA-templated transcription"/>
    <property type="evidence" value="ECO:0007669"/>
    <property type="project" value="InterPro"/>
</dbReference>
<keyword evidence="8" id="KW-0902">Two-component regulatory system</keyword>
<dbReference type="InterPro" id="IPR000014">
    <property type="entry name" value="PAS"/>
</dbReference>
<evidence type="ECO:0000259" key="12">
    <source>
        <dbReference type="PROSITE" id="PS50112"/>
    </source>
</evidence>
<dbReference type="SUPFAM" id="SSF47384">
    <property type="entry name" value="Homodimeric domain of signal transducing histidine kinase"/>
    <property type="match status" value="1"/>
</dbReference>
<evidence type="ECO:0000256" key="5">
    <source>
        <dbReference type="ARBA" id="ARBA00022741"/>
    </source>
</evidence>
<dbReference type="EMBL" id="CP158568">
    <property type="protein sequence ID" value="XBY45647.1"/>
    <property type="molecule type" value="Genomic_DNA"/>
</dbReference>
<dbReference type="InterPro" id="IPR005467">
    <property type="entry name" value="His_kinase_dom"/>
</dbReference>